<feature type="region of interest" description="Disordered" evidence="15">
    <location>
        <begin position="1206"/>
        <end position="1234"/>
    </location>
</feature>
<feature type="domain" description="Homeobox" evidence="16">
    <location>
        <begin position="1148"/>
        <end position="1208"/>
    </location>
</feature>
<evidence type="ECO:0000256" key="15">
    <source>
        <dbReference type="SAM" id="MobiDB-lite"/>
    </source>
</evidence>
<feature type="domain" description="Caspase family p10" evidence="17">
    <location>
        <begin position="212"/>
        <end position="279"/>
    </location>
</feature>
<name>A0A8S1D8V6_9INSE</name>
<dbReference type="SMART" id="SM00696">
    <property type="entry name" value="DM9"/>
    <property type="match status" value="4"/>
</dbReference>
<sequence length="1346" mass="151271">MLTLLHTAATADNLGKMNGAKLGYFEDGEVAKNVIVLVTFYTFEDDEKNFRFGNSEDLKMLRHSFEKLRNCHYHEFSPSADDFLKTISDKEALLALFNNDNEALAELPSVCILYVLSHGGTDGVIHTDHFDHDLQHYKSFNTKDVLDCLKKLDHAQECLKLIFFGPCRGDAEERVTVSVQTENNLNTCSFSLCSQQHNQILVYSTVETTRARRFHKGSWLVTKTCETLDNMTQDESLVVFLTRVQRKIHEASIHTINHSAWGQTPEFKIFSHRKFTLFKSTANGGSDSSGNASKTFMSSILRPDFFKWQSDEGECVRKRRAAIFKDGAADKNVKYLQNALSKNLFFTTTLHQLDATPMKEYFAEINGPESAYGCVLTCVMAPISENETGKICVQIGSLQKPIAEIVQQFTSPKNAQWAGRPKIFMFMNQANMYDDIIRAEQFQINATNSSGWLVCVFPKEETIMKLVSVLETNELKHKSSLQEELVSKIISCQEEGALLDSTLQYLLDFPDWPLEFSKPSFKLKVADESEQYLSFEELLMHGVKKMNLKLLTSDDESALLDVTREIAHLYKKYFYHFGSEVVHVALPALKNFFKRVALKKSDLHLSSLIAYSSDLFEEKVDELIRGKRIVAIVSGLEEMPSESQNLFFNCLKSITQCKNHVWIATQPYLGDEILALFDGTGVDVEKISFTAISKVIEKPSQSPKTREIAVEEYLSNTLENRLKTFALHAVSQTSAEWQEVTDNKLPENAFLAGHFSTYPMYVCRAKHDGNLIPGRAVPDLNLTSFAWNQIEIRSKEIYQVLIGEDFHWKRFDFDKQVPDNAVVGGHTQEGKLIFVGKVKYEGLEYIGKIHTQLKCCFVAFASKENSFTDCDILLRGVLAEDASDDLEETKNAFLAGMDNSDRKMYICRAPCEGELIPGKAIPALERAYISYAGYEYCSEEYESLPSSAVAAGRTAYGETLYVGRVKHDGVDVVGKIHVSHGLCYIPYNGDEVAYCTCNGRGAGTPGARLAGGGLGGVASGGLTRGGRPQIIRPCSLAASGRAFYEFHLALSKGMTLVMDYRGGLPLDWLARVRCNPLLRVAPPHPLLFPSHLLHPAYRLPPHPPLPPAGVQAVPFGLRDRSPSPGTSRPDSCSPGPSSPSNGDCDEASKRRRSRTNFNSWQLEELERAFQASHYPDVFMREALAMRLDLKESRIAVWFQNRRAKWRKKEHTKKGPGRPAHNAHPQTCSGEPIPPEELVRKERERKEKKIMKTLEKQQKKLALKGIKMGLEELRKDWEMQRRRPHQQISSSRSSVTQEATDLSATPQLTTTTPSLAPKRSANPFSIESLLCRVDSNKTRLVQCSDPA</sequence>
<evidence type="ECO:0000256" key="9">
    <source>
        <dbReference type="ARBA" id="ARBA00023242"/>
    </source>
</evidence>
<comment type="caution">
    <text evidence="19">The sequence shown here is derived from an EMBL/GenBank/DDBJ whole genome shotgun (WGS) entry which is preliminary data.</text>
</comment>
<dbReference type="PROSITE" id="PS50208">
    <property type="entry name" value="CASPASE_P20"/>
    <property type="match status" value="1"/>
</dbReference>
<proteinExistence type="inferred from homology"/>
<dbReference type="InterPro" id="IPR011600">
    <property type="entry name" value="Pept_C14_caspase"/>
</dbReference>
<evidence type="ECO:0000256" key="1">
    <source>
        <dbReference type="ARBA" id="ARBA00004123"/>
    </source>
</evidence>
<evidence type="ECO:0000256" key="14">
    <source>
        <dbReference type="RuleBase" id="RU003971"/>
    </source>
</evidence>
<evidence type="ECO:0000256" key="4">
    <source>
        <dbReference type="ARBA" id="ARBA00022902"/>
    </source>
</evidence>
<protein>
    <recommendedName>
        <fullName evidence="11">Homeobox protein unc-4</fullName>
    </recommendedName>
</protein>
<keyword evidence="4" id="KW-0524">Neurogenesis</keyword>
<organism evidence="19 20">
    <name type="scientific">Cloeon dipterum</name>
    <dbReference type="NCBI Taxonomy" id="197152"/>
    <lineage>
        <taxon>Eukaryota</taxon>
        <taxon>Metazoa</taxon>
        <taxon>Ecdysozoa</taxon>
        <taxon>Arthropoda</taxon>
        <taxon>Hexapoda</taxon>
        <taxon>Insecta</taxon>
        <taxon>Pterygota</taxon>
        <taxon>Palaeoptera</taxon>
        <taxon>Ephemeroptera</taxon>
        <taxon>Pisciforma</taxon>
        <taxon>Baetidae</taxon>
        <taxon>Cloeon</taxon>
    </lineage>
</organism>
<feature type="DNA-binding region" description="Homeobox" evidence="12">
    <location>
        <begin position="1150"/>
        <end position="1209"/>
    </location>
</feature>
<evidence type="ECO:0000256" key="12">
    <source>
        <dbReference type="PROSITE-ProRule" id="PRU00108"/>
    </source>
</evidence>
<evidence type="ECO:0000256" key="11">
    <source>
        <dbReference type="ARBA" id="ARBA00069290"/>
    </source>
</evidence>
<evidence type="ECO:0000256" key="7">
    <source>
        <dbReference type="ARBA" id="ARBA00023155"/>
    </source>
</evidence>
<feature type="compositionally biased region" description="Polar residues" evidence="15">
    <location>
        <begin position="1285"/>
        <end position="1313"/>
    </location>
</feature>
<comment type="subcellular location">
    <subcellularLocation>
        <location evidence="1 12 13">Nucleus</location>
    </subcellularLocation>
</comment>
<dbReference type="InterPro" id="IPR006616">
    <property type="entry name" value="DM9_repeat"/>
</dbReference>
<dbReference type="InterPro" id="IPR029030">
    <property type="entry name" value="Caspase-like_dom_sf"/>
</dbReference>
<dbReference type="SUPFAM" id="SSF52129">
    <property type="entry name" value="Caspase-like"/>
    <property type="match status" value="1"/>
</dbReference>
<dbReference type="GO" id="GO:1990837">
    <property type="term" value="F:sequence-specific double-stranded DNA binding"/>
    <property type="evidence" value="ECO:0007669"/>
    <property type="project" value="TreeGrafter"/>
</dbReference>
<evidence type="ECO:0000259" key="17">
    <source>
        <dbReference type="PROSITE" id="PS50207"/>
    </source>
</evidence>
<dbReference type="SMART" id="SM00389">
    <property type="entry name" value="HOX"/>
    <property type="match status" value="1"/>
</dbReference>
<keyword evidence="6 12" id="KW-0238">DNA-binding</keyword>
<gene>
    <name evidence="19" type="ORF">CLODIP_2_CD05450</name>
</gene>
<dbReference type="GO" id="GO:0005634">
    <property type="term" value="C:nucleus"/>
    <property type="evidence" value="ECO:0007669"/>
    <property type="project" value="UniProtKB-SubCell"/>
</dbReference>
<dbReference type="GO" id="GO:0030154">
    <property type="term" value="P:cell differentiation"/>
    <property type="evidence" value="ECO:0007669"/>
    <property type="project" value="UniProtKB-KW"/>
</dbReference>
<dbReference type="GO" id="GO:0004197">
    <property type="term" value="F:cysteine-type endopeptidase activity"/>
    <property type="evidence" value="ECO:0007669"/>
    <property type="project" value="InterPro"/>
</dbReference>
<keyword evidence="9 12" id="KW-0539">Nucleus</keyword>
<reference evidence="19 20" key="1">
    <citation type="submission" date="2020-04" db="EMBL/GenBank/DDBJ databases">
        <authorList>
            <person name="Alioto T."/>
            <person name="Alioto T."/>
            <person name="Gomez Garrido J."/>
        </authorList>
    </citation>
    <scope>NUCLEOTIDE SEQUENCE [LARGE SCALE GENOMIC DNA]</scope>
</reference>
<dbReference type="InterPro" id="IPR001356">
    <property type="entry name" value="HD"/>
</dbReference>
<evidence type="ECO:0000256" key="8">
    <source>
        <dbReference type="ARBA" id="ARBA00023163"/>
    </source>
</evidence>
<evidence type="ECO:0000259" key="16">
    <source>
        <dbReference type="PROSITE" id="PS50071"/>
    </source>
</evidence>
<evidence type="ECO:0000256" key="10">
    <source>
        <dbReference type="ARBA" id="ARBA00038351"/>
    </source>
</evidence>
<dbReference type="Pfam" id="PF00656">
    <property type="entry name" value="Peptidase_C14"/>
    <property type="match status" value="1"/>
</dbReference>
<evidence type="ECO:0000256" key="3">
    <source>
        <dbReference type="ARBA" id="ARBA00022782"/>
    </source>
</evidence>
<dbReference type="InterPro" id="IPR009057">
    <property type="entry name" value="Homeodomain-like_sf"/>
</dbReference>
<feature type="domain" description="Caspase family p20" evidence="18">
    <location>
        <begin position="31"/>
        <end position="171"/>
    </location>
</feature>
<dbReference type="OrthoDB" id="6097640at2759"/>
<dbReference type="PROSITE" id="PS50207">
    <property type="entry name" value="CASPASE_P10"/>
    <property type="match status" value="1"/>
</dbReference>
<evidence type="ECO:0000256" key="6">
    <source>
        <dbReference type="ARBA" id="ARBA00023125"/>
    </source>
</evidence>
<dbReference type="PANTHER" id="PTHR46799">
    <property type="entry name" value="HOMEOBOX PROTEIN UNC-4 HOMOLOG"/>
    <property type="match status" value="1"/>
</dbReference>
<dbReference type="GO" id="GO:0000981">
    <property type="term" value="F:DNA-binding transcription factor activity, RNA polymerase II-specific"/>
    <property type="evidence" value="ECO:0007669"/>
    <property type="project" value="InterPro"/>
</dbReference>
<dbReference type="Pfam" id="PF00046">
    <property type="entry name" value="Homeodomain"/>
    <property type="match status" value="1"/>
</dbReference>
<dbReference type="Gene3D" id="1.10.10.60">
    <property type="entry name" value="Homeodomain-like"/>
    <property type="match status" value="1"/>
</dbReference>
<feature type="compositionally biased region" description="Basic residues" evidence="15">
    <location>
        <begin position="1206"/>
        <end position="1215"/>
    </location>
</feature>
<dbReference type="GO" id="GO:0006508">
    <property type="term" value="P:proteolysis"/>
    <property type="evidence" value="ECO:0007669"/>
    <property type="project" value="InterPro"/>
</dbReference>
<keyword evidence="2" id="KW-0217">Developmental protein</keyword>
<feature type="compositionally biased region" description="Low complexity" evidence="15">
    <location>
        <begin position="1127"/>
        <end position="1140"/>
    </location>
</feature>
<evidence type="ECO:0000256" key="13">
    <source>
        <dbReference type="RuleBase" id="RU000682"/>
    </source>
</evidence>
<keyword evidence="7 12" id="KW-0371">Homeobox</keyword>
<dbReference type="PROSITE" id="PS00027">
    <property type="entry name" value="HOMEOBOX_1"/>
    <property type="match status" value="1"/>
</dbReference>
<accession>A0A8S1D8V6</accession>
<dbReference type="Pfam" id="PF11901">
    <property type="entry name" value="DM9"/>
    <property type="match status" value="2"/>
</dbReference>
<dbReference type="Proteomes" id="UP000494165">
    <property type="component" value="Unassembled WGS sequence"/>
</dbReference>
<keyword evidence="5" id="KW-0805">Transcription regulation</keyword>
<evidence type="ECO:0000256" key="2">
    <source>
        <dbReference type="ARBA" id="ARBA00022473"/>
    </source>
</evidence>
<evidence type="ECO:0000313" key="19">
    <source>
        <dbReference type="EMBL" id="CAB3379164.1"/>
    </source>
</evidence>
<comment type="similarity">
    <text evidence="10">Belongs to the paired homeobox family. Unc-4 subfamily.</text>
</comment>
<dbReference type="GO" id="GO:0007399">
    <property type="term" value="P:nervous system development"/>
    <property type="evidence" value="ECO:0007669"/>
    <property type="project" value="UniProtKB-KW"/>
</dbReference>
<keyword evidence="3" id="KW-0221">Differentiation</keyword>
<keyword evidence="8" id="KW-0804">Transcription</keyword>
<evidence type="ECO:0000259" key="18">
    <source>
        <dbReference type="PROSITE" id="PS50208"/>
    </source>
</evidence>
<evidence type="ECO:0000313" key="20">
    <source>
        <dbReference type="Proteomes" id="UP000494165"/>
    </source>
</evidence>
<dbReference type="InterPro" id="IPR002138">
    <property type="entry name" value="Pept_C14_p10"/>
</dbReference>
<dbReference type="FunFam" id="1.10.10.60:FF:000057">
    <property type="entry name" value="Short stature homeobox 2"/>
    <property type="match status" value="1"/>
</dbReference>
<dbReference type="Gene3D" id="3.40.50.1460">
    <property type="match status" value="2"/>
</dbReference>
<evidence type="ECO:0000256" key="5">
    <source>
        <dbReference type="ARBA" id="ARBA00023015"/>
    </source>
</evidence>
<dbReference type="CDD" id="cd00086">
    <property type="entry name" value="homeodomain"/>
    <property type="match status" value="1"/>
</dbReference>
<dbReference type="SUPFAM" id="SSF46689">
    <property type="entry name" value="Homeodomain-like"/>
    <property type="match status" value="1"/>
</dbReference>
<feature type="region of interest" description="Disordered" evidence="15">
    <location>
        <begin position="1104"/>
        <end position="1152"/>
    </location>
</feature>
<dbReference type="InterPro" id="IPR001309">
    <property type="entry name" value="Pept_C14_p20"/>
</dbReference>
<dbReference type="EMBL" id="CADEPI010000180">
    <property type="protein sequence ID" value="CAB3379164.1"/>
    <property type="molecule type" value="Genomic_DNA"/>
</dbReference>
<keyword evidence="20" id="KW-1185">Reference proteome</keyword>
<feature type="region of interest" description="Disordered" evidence="15">
    <location>
        <begin position="1276"/>
        <end position="1319"/>
    </location>
</feature>
<dbReference type="PROSITE" id="PS50071">
    <property type="entry name" value="HOMEOBOX_2"/>
    <property type="match status" value="1"/>
</dbReference>
<dbReference type="InterPro" id="IPR017970">
    <property type="entry name" value="Homeobox_CS"/>
</dbReference>
<dbReference type="PANTHER" id="PTHR46799:SF1">
    <property type="entry name" value="HOMEOBOX PROTEIN UNC-4 HOMOLOG"/>
    <property type="match status" value="1"/>
</dbReference>
<comment type="similarity">
    <text evidence="14">Belongs to the peptidase C14A family.</text>
</comment>